<protein>
    <recommendedName>
        <fullName evidence="3">Winged helix-turn-helix domain-containing protein</fullName>
    </recommendedName>
</protein>
<gene>
    <name evidence="1" type="ORF">Afil01_43060</name>
</gene>
<evidence type="ECO:0000313" key="2">
    <source>
        <dbReference type="Proteomes" id="UP001165079"/>
    </source>
</evidence>
<dbReference type="PANTHER" id="PTHR30528:SF0">
    <property type="entry name" value="CYTOPLASMIC PROTEIN"/>
    <property type="match status" value="1"/>
</dbReference>
<dbReference type="RefSeq" id="WP_285664650.1">
    <property type="nucleotide sequence ID" value="NZ_BSTX01000003.1"/>
</dbReference>
<name>A0A9W6SM71_9ACTN</name>
<reference evidence="1" key="1">
    <citation type="submission" date="2023-03" db="EMBL/GenBank/DDBJ databases">
        <title>Actinorhabdospora filicis NBRC 111898.</title>
        <authorList>
            <person name="Ichikawa N."/>
            <person name="Sato H."/>
            <person name="Tonouchi N."/>
        </authorList>
    </citation>
    <scope>NUCLEOTIDE SEQUENCE</scope>
    <source>
        <strain evidence="1">NBRC 111898</strain>
    </source>
</reference>
<dbReference type="PANTHER" id="PTHR30528">
    <property type="entry name" value="CYTOPLASMIC PROTEIN"/>
    <property type="match status" value="1"/>
</dbReference>
<dbReference type="AlphaFoldDB" id="A0A9W6SM71"/>
<evidence type="ECO:0000313" key="1">
    <source>
        <dbReference type="EMBL" id="GLZ79499.1"/>
    </source>
</evidence>
<evidence type="ECO:0008006" key="3">
    <source>
        <dbReference type="Google" id="ProtNLM"/>
    </source>
</evidence>
<keyword evidence="2" id="KW-1185">Reference proteome</keyword>
<proteinExistence type="predicted"/>
<sequence>MIDTLSLPEARALAVAGQRLGGPRPGPEALPDVLRALRFLQLDPISVVAPSHELVLRSRVAGDVRAAFAAVMARREMFEYWTHAAAIVLTEDYPLHRVDMDAYPRWPVVREWIADNHVLRDHILTRLGEGVPTATSGFEDLAVRPWESTGWTKGRNVERMLTFLWRQGRVMVAGRVKKNRLWALPEACLPAGAIVAPMEAGDAAETAIELALKALGVARAADLKSHFLGDLYLTGEVLDALLAQGRAVEVRVEGGDERWFTPADPAVAEGGRTVFLSPFDGLIADRKRAERLWGFAFKNEMYVPKDKREYGYYVLPLLRGNDLAGRAALRADRKKGELTVEGLFFEKGEPGPGLREEVEAELAELAVFAGVG</sequence>
<dbReference type="Pfam" id="PF06224">
    <property type="entry name" value="AlkZ-like"/>
    <property type="match status" value="1"/>
</dbReference>
<dbReference type="InterPro" id="IPR009351">
    <property type="entry name" value="AlkZ-like"/>
</dbReference>
<accession>A0A9W6SM71</accession>
<dbReference type="Proteomes" id="UP001165079">
    <property type="component" value="Unassembled WGS sequence"/>
</dbReference>
<organism evidence="1 2">
    <name type="scientific">Actinorhabdospora filicis</name>
    <dbReference type="NCBI Taxonomy" id="1785913"/>
    <lineage>
        <taxon>Bacteria</taxon>
        <taxon>Bacillati</taxon>
        <taxon>Actinomycetota</taxon>
        <taxon>Actinomycetes</taxon>
        <taxon>Micromonosporales</taxon>
        <taxon>Micromonosporaceae</taxon>
        <taxon>Actinorhabdospora</taxon>
    </lineage>
</organism>
<comment type="caution">
    <text evidence="1">The sequence shown here is derived from an EMBL/GenBank/DDBJ whole genome shotgun (WGS) entry which is preliminary data.</text>
</comment>
<dbReference type="EMBL" id="BSTX01000003">
    <property type="protein sequence ID" value="GLZ79499.1"/>
    <property type="molecule type" value="Genomic_DNA"/>
</dbReference>